<keyword evidence="2" id="KW-1185">Reference proteome</keyword>
<sequence>MATTAKNSSLVSNFVNNDRSQVNQLGFATTSAYEESLSNGCKDAPKKVLRCPSYTGMSERGTSIHAISDCSCFYCSDRAFNDVFREEPMFNCSLVDLK</sequence>
<accession>A0AAD5WIB2</accession>
<protein>
    <submittedName>
        <fullName evidence="1">Uncharacterized protein</fullName>
    </submittedName>
</protein>
<reference evidence="1" key="1">
    <citation type="submission" date="2021-06" db="EMBL/GenBank/DDBJ databases">
        <title>Parelaphostrongylus tenuis whole genome reference sequence.</title>
        <authorList>
            <person name="Garwood T.J."/>
            <person name="Larsen P.A."/>
            <person name="Fountain-Jones N.M."/>
            <person name="Garbe J.R."/>
            <person name="Macchietto M.G."/>
            <person name="Kania S.A."/>
            <person name="Gerhold R.W."/>
            <person name="Richards J.E."/>
            <person name="Wolf T.M."/>
        </authorList>
    </citation>
    <scope>NUCLEOTIDE SEQUENCE</scope>
    <source>
        <strain evidence="1">MNPRO001-30</strain>
        <tissue evidence="1">Meninges</tissue>
    </source>
</reference>
<dbReference type="EMBL" id="JAHQIW010006995">
    <property type="protein sequence ID" value="KAJ1371539.1"/>
    <property type="molecule type" value="Genomic_DNA"/>
</dbReference>
<dbReference type="AlphaFoldDB" id="A0AAD5WIB2"/>
<gene>
    <name evidence="1" type="ORF">KIN20_033506</name>
</gene>
<evidence type="ECO:0000313" key="2">
    <source>
        <dbReference type="Proteomes" id="UP001196413"/>
    </source>
</evidence>
<organism evidence="1 2">
    <name type="scientific">Parelaphostrongylus tenuis</name>
    <name type="common">Meningeal worm</name>
    <dbReference type="NCBI Taxonomy" id="148309"/>
    <lineage>
        <taxon>Eukaryota</taxon>
        <taxon>Metazoa</taxon>
        <taxon>Ecdysozoa</taxon>
        <taxon>Nematoda</taxon>
        <taxon>Chromadorea</taxon>
        <taxon>Rhabditida</taxon>
        <taxon>Rhabditina</taxon>
        <taxon>Rhabditomorpha</taxon>
        <taxon>Strongyloidea</taxon>
        <taxon>Metastrongylidae</taxon>
        <taxon>Parelaphostrongylus</taxon>
    </lineage>
</organism>
<name>A0AAD5WIB2_PARTN</name>
<comment type="caution">
    <text evidence="1">The sequence shown here is derived from an EMBL/GenBank/DDBJ whole genome shotgun (WGS) entry which is preliminary data.</text>
</comment>
<dbReference type="Proteomes" id="UP001196413">
    <property type="component" value="Unassembled WGS sequence"/>
</dbReference>
<evidence type="ECO:0000313" key="1">
    <source>
        <dbReference type="EMBL" id="KAJ1371539.1"/>
    </source>
</evidence>
<proteinExistence type="predicted"/>